<keyword evidence="3" id="KW-1185">Reference proteome</keyword>
<comment type="caution">
    <text evidence="2">The sequence shown here is derived from an EMBL/GenBank/DDBJ whole genome shotgun (WGS) entry which is preliminary data.</text>
</comment>
<gene>
    <name evidence="2" type="ORF">MCU_01384</name>
</gene>
<feature type="compositionally biased region" description="Basic and acidic residues" evidence="1">
    <location>
        <begin position="9"/>
        <end position="18"/>
    </location>
</feature>
<dbReference type="Proteomes" id="UP000008942">
    <property type="component" value="Unassembled WGS sequence"/>
</dbReference>
<reference evidence="2 3" key="1">
    <citation type="submission" date="2012-03" db="EMBL/GenBank/DDBJ databases">
        <title>The Genome Sequence of Bartonella elizabethae Re6043vi.</title>
        <authorList>
            <consortium name="The Broad Institute Genome Sequencing Platform"/>
            <consortium name="The Broad Institute Genome Sequencing Center for Infectious Disease"/>
            <person name="Feldgarden M."/>
            <person name="Kirby J."/>
            <person name="Kosoy M."/>
            <person name="Birtles R."/>
            <person name="Probert W.S."/>
            <person name="Chiaraviglio L."/>
            <person name="Young S.K."/>
            <person name="Zeng Q."/>
            <person name="Gargeya S."/>
            <person name="Fitzgerald M."/>
            <person name="Haas B."/>
            <person name="Abouelleil A."/>
            <person name="Alvarado L."/>
            <person name="Arachchi H.M."/>
            <person name="Berlin A."/>
            <person name="Chapman S.B."/>
            <person name="Gearin G."/>
            <person name="Goldberg J."/>
            <person name="Griggs A."/>
            <person name="Gujja S."/>
            <person name="Hansen M."/>
            <person name="Heiman D."/>
            <person name="Howarth C."/>
            <person name="Larimer J."/>
            <person name="Lui A."/>
            <person name="MacDonald P.J.P."/>
            <person name="McCowen C."/>
            <person name="Montmayeur A."/>
            <person name="Murphy C."/>
            <person name="Neiman D."/>
            <person name="Pearson M."/>
            <person name="Priest M."/>
            <person name="Roberts A."/>
            <person name="Saif S."/>
            <person name="Shea T."/>
            <person name="Sisk P."/>
            <person name="Stolte C."/>
            <person name="Sykes S."/>
            <person name="Wortman J."/>
            <person name="Nusbaum C."/>
            <person name="Birren B."/>
        </authorList>
    </citation>
    <scope>NUCLEOTIDE SEQUENCE [LARGE SCALE GENOMIC DNA]</scope>
    <source>
        <strain evidence="2 3">Re6043vi</strain>
    </source>
</reference>
<evidence type="ECO:0000256" key="1">
    <source>
        <dbReference type="SAM" id="MobiDB-lite"/>
    </source>
</evidence>
<organism evidence="2 3">
    <name type="scientific">Bartonella elizabethae Re6043vi</name>
    <dbReference type="NCBI Taxonomy" id="1094554"/>
    <lineage>
        <taxon>Bacteria</taxon>
        <taxon>Pseudomonadati</taxon>
        <taxon>Pseudomonadota</taxon>
        <taxon>Alphaproteobacteria</taxon>
        <taxon>Hyphomicrobiales</taxon>
        <taxon>Bartonellaceae</taxon>
        <taxon>Bartonella</taxon>
    </lineage>
</organism>
<protein>
    <submittedName>
        <fullName evidence="2">Uncharacterized protein</fullName>
    </submittedName>
</protein>
<feature type="region of interest" description="Disordered" evidence="1">
    <location>
        <begin position="1"/>
        <end position="26"/>
    </location>
</feature>
<proteinExistence type="predicted"/>
<name>A0ABN0GJP3_BAREL</name>
<dbReference type="EMBL" id="AILW01000016">
    <property type="protein sequence ID" value="EJF82587.1"/>
    <property type="molecule type" value="Genomic_DNA"/>
</dbReference>
<dbReference type="RefSeq" id="WP_005774646.1">
    <property type="nucleotide sequence ID" value="NZ_JH725141.1"/>
</dbReference>
<evidence type="ECO:0000313" key="3">
    <source>
        <dbReference type="Proteomes" id="UP000008942"/>
    </source>
</evidence>
<evidence type="ECO:0000313" key="2">
    <source>
        <dbReference type="EMBL" id="EJF82587.1"/>
    </source>
</evidence>
<sequence>MDNSRHGKKAYEKIDKSKTKNPLSSKNTALLQIKPDLLSEVLPSICYVREKWRVHSERNFFLKPFEEAKKNTK</sequence>
<accession>A0ABN0GJP3</accession>